<gene>
    <name evidence="4" type="ORF">BCR39DRAFT_540931</name>
</gene>
<feature type="signal peptide" evidence="3">
    <location>
        <begin position="1"/>
        <end position="17"/>
    </location>
</feature>
<evidence type="ECO:0000256" key="3">
    <source>
        <dbReference type="SAM" id="SignalP"/>
    </source>
</evidence>
<feature type="region of interest" description="Disordered" evidence="1">
    <location>
        <begin position="225"/>
        <end position="287"/>
    </location>
</feature>
<name>A0A1Y2AW80_9TREE</name>
<reference evidence="4 5" key="1">
    <citation type="submission" date="2016-07" db="EMBL/GenBank/DDBJ databases">
        <title>Pervasive Adenine N6-methylation of Active Genes in Fungi.</title>
        <authorList>
            <consortium name="DOE Joint Genome Institute"/>
            <person name="Mondo S.J."/>
            <person name="Dannebaum R.O."/>
            <person name="Kuo R.C."/>
            <person name="Labutti K."/>
            <person name="Haridas S."/>
            <person name="Kuo A."/>
            <person name="Salamov A."/>
            <person name="Ahrendt S.R."/>
            <person name="Lipzen A."/>
            <person name="Sullivan W."/>
            <person name="Andreopoulos W.B."/>
            <person name="Clum A."/>
            <person name="Lindquist E."/>
            <person name="Daum C."/>
            <person name="Ramamoorthy G.K."/>
            <person name="Gryganskyi A."/>
            <person name="Culley D."/>
            <person name="Magnuson J.K."/>
            <person name="James T.Y."/>
            <person name="O'Malley M.A."/>
            <person name="Stajich J.E."/>
            <person name="Spatafora J.W."/>
            <person name="Visel A."/>
            <person name="Grigoriev I.V."/>
        </authorList>
    </citation>
    <scope>NUCLEOTIDE SEQUENCE [LARGE SCALE GENOMIC DNA]</scope>
    <source>
        <strain evidence="4 5">68-887.2</strain>
    </source>
</reference>
<keyword evidence="3" id="KW-0732">Signal</keyword>
<feature type="transmembrane region" description="Helical" evidence="2">
    <location>
        <begin position="189"/>
        <end position="215"/>
    </location>
</feature>
<evidence type="ECO:0000313" key="4">
    <source>
        <dbReference type="EMBL" id="ORY26487.1"/>
    </source>
</evidence>
<evidence type="ECO:0000313" key="5">
    <source>
        <dbReference type="Proteomes" id="UP000193986"/>
    </source>
</evidence>
<dbReference type="AlphaFoldDB" id="A0A1Y2AW80"/>
<dbReference type="Proteomes" id="UP000193986">
    <property type="component" value="Unassembled WGS sequence"/>
</dbReference>
<dbReference type="InParanoid" id="A0A1Y2AW80"/>
<keyword evidence="5" id="KW-1185">Reference proteome</keyword>
<keyword evidence="2" id="KW-0812">Transmembrane</keyword>
<feature type="compositionally biased region" description="Basic and acidic residues" evidence="1">
    <location>
        <begin position="271"/>
        <end position="287"/>
    </location>
</feature>
<dbReference type="EMBL" id="MCFC01000047">
    <property type="protein sequence ID" value="ORY26487.1"/>
    <property type="molecule type" value="Genomic_DNA"/>
</dbReference>
<sequence length="287" mass="32012">MKLSLLTLVALAAGASASPIRLITITPGGSIQPVEHLQASDDIATTPTTSTAAHNRPCHKSRPSTYLPGPLGALLKHLGVTRNEDSRGHANMIGGWKYHLEEMEHKGVPLMEGGIVRILPFAPMENHRETEDERRMRWKALEGKEGVRKHHHHSEGMHGHKHWHHKAHSFGGRLHRALYNLTPTESISLAFVLGAGIGSILHFIFMICLLSLRFFRSGSCAERRTARRERRRLRKEAKRAQREGDVVLAGAEGGGDGDVLPSYEEDQTPSYEERETQRLVHEVTEKA</sequence>
<keyword evidence="2" id="KW-0472">Membrane</keyword>
<proteinExistence type="predicted"/>
<evidence type="ECO:0008006" key="6">
    <source>
        <dbReference type="Google" id="ProtNLM"/>
    </source>
</evidence>
<feature type="chain" id="PRO_5012643782" description="Copper transporter" evidence="3">
    <location>
        <begin position="18"/>
        <end position="287"/>
    </location>
</feature>
<protein>
    <recommendedName>
        <fullName evidence="6">Copper transporter</fullName>
    </recommendedName>
</protein>
<feature type="compositionally biased region" description="Basic residues" evidence="1">
    <location>
        <begin position="225"/>
        <end position="237"/>
    </location>
</feature>
<organism evidence="4 5">
    <name type="scientific">Naematelia encephala</name>
    <dbReference type="NCBI Taxonomy" id="71784"/>
    <lineage>
        <taxon>Eukaryota</taxon>
        <taxon>Fungi</taxon>
        <taxon>Dikarya</taxon>
        <taxon>Basidiomycota</taxon>
        <taxon>Agaricomycotina</taxon>
        <taxon>Tremellomycetes</taxon>
        <taxon>Tremellales</taxon>
        <taxon>Naemateliaceae</taxon>
        <taxon>Naematelia</taxon>
    </lineage>
</organism>
<evidence type="ECO:0000256" key="2">
    <source>
        <dbReference type="SAM" id="Phobius"/>
    </source>
</evidence>
<dbReference type="OrthoDB" id="2565017at2759"/>
<accession>A0A1Y2AW80</accession>
<evidence type="ECO:0000256" key="1">
    <source>
        <dbReference type="SAM" id="MobiDB-lite"/>
    </source>
</evidence>
<keyword evidence="2" id="KW-1133">Transmembrane helix</keyword>
<comment type="caution">
    <text evidence="4">The sequence shown here is derived from an EMBL/GenBank/DDBJ whole genome shotgun (WGS) entry which is preliminary data.</text>
</comment>